<protein>
    <recommendedName>
        <fullName evidence="4">LPXTG cell wall anchor domain-containing protein</fullName>
    </recommendedName>
</protein>
<evidence type="ECO:0008006" key="4">
    <source>
        <dbReference type="Google" id="ProtNLM"/>
    </source>
</evidence>
<keyword evidence="1" id="KW-0812">Transmembrane</keyword>
<keyword evidence="1" id="KW-1133">Transmembrane helix</keyword>
<reference evidence="2 3" key="1">
    <citation type="submission" date="2021-05" db="EMBL/GenBank/DDBJ databases">
        <title>Whole genome sequence of Curtobacterium flaccumfaciens pv. flaccumfaciens strain CFBP 8819.</title>
        <authorList>
            <person name="Osdaghi E."/>
            <person name="Taghouti G."/>
            <person name="Portier P."/>
            <person name="Fazliarab A."/>
            <person name="Taghavi S.M."/>
            <person name="Briand M."/>
            <person name="Le-Saux M."/>
            <person name="Jacques M.-A."/>
        </authorList>
    </citation>
    <scope>NUCLEOTIDE SEQUENCE [LARGE SCALE GENOMIC DNA]</scope>
    <source>
        <strain evidence="2 3">CFBP 8819</strain>
    </source>
</reference>
<feature type="transmembrane region" description="Helical" evidence="1">
    <location>
        <begin position="57"/>
        <end position="78"/>
    </location>
</feature>
<comment type="caution">
    <text evidence="2">The sequence shown here is derived from an EMBL/GenBank/DDBJ whole genome shotgun (WGS) entry which is preliminary data.</text>
</comment>
<organism evidence="2 3">
    <name type="scientific">Curtobacterium aurantiacum</name>
    <dbReference type="NCBI Taxonomy" id="3236919"/>
    <lineage>
        <taxon>Bacteria</taxon>
        <taxon>Bacillati</taxon>
        <taxon>Actinomycetota</taxon>
        <taxon>Actinomycetes</taxon>
        <taxon>Micrococcales</taxon>
        <taxon>Microbacteriaceae</taxon>
        <taxon>Curtobacterium</taxon>
    </lineage>
</organism>
<dbReference type="RefSeq" id="WP_146237741.1">
    <property type="nucleotide sequence ID" value="NZ_JAHEWS010000023.1"/>
</dbReference>
<sequence>MKTASVTFIGLVLGIAITFLAIAATIATSAVSGTPAEIPFVFSATVGTENGLPSVEFTPNGLGLLVTVVLITVGYAALRLRARPHP</sequence>
<keyword evidence="3" id="KW-1185">Reference proteome</keyword>
<evidence type="ECO:0000313" key="3">
    <source>
        <dbReference type="Proteomes" id="UP001519641"/>
    </source>
</evidence>
<keyword evidence="1" id="KW-0472">Membrane</keyword>
<accession>A0ABS5VHE1</accession>
<proteinExistence type="predicted"/>
<gene>
    <name evidence="2" type="ORF">KK097_13945</name>
</gene>
<evidence type="ECO:0000313" key="2">
    <source>
        <dbReference type="EMBL" id="MBT1588916.1"/>
    </source>
</evidence>
<evidence type="ECO:0000256" key="1">
    <source>
        <dbReference type="SAM" id="Phobius"/>
    </source>
</evidence>
<name>A0ABS5VHE1_9MICO</name>
<dbReference type="EMBL" id="JAHEWS010000023">
    <property type="protein sequence ID" value="MBT1588916.1"/>
    <property type="molecule type" value="Genomic_DNA"/>
</dbReference>
<dbReference type="Proteomes" id="UP001519641">
    <property type="component" value="Unassembled WGS sequence"/>
</dbReference>